<comment type="caution">
    <text evidence="2">The sequence shown here is derived from an EMBL/GenBank/DDBJ whole genome shotgun (WGS) entry which is preliminary data.</text>
</comment>
<dbReference type="PROSITE" id="PS51257">
    <property type="entry name" value="PROKAR_LIPOPROTEIN"/>
    <property type="match status" value="1"/>
</dbReference>
<keyword evidence="1" id="KW-1133">Transmembrane helix</keyword>
<dbReference type="EMBL" id="JACIET010000001">
    <property type="protein sequence ID" value="MBB4011140.1"/>
    <property type="molecule type" value="Genomic_DNA"/>
</dbReference>
<reference evidence="2 3" key="1">
    <citation type="submission" date="2020-08" db="EMBL/GenBank/DDBJ databases">
        <title>Genomic Encyclopedia of Type Strains, Phase IV (KMG-IV): sequencing the most valuable type-strain genomes for metagenomic binning, comparative biology and taxonomic classification.</title>
        <authorList>
            <person name="Goeker M."/>
        </authorList>
    </citation>
    <scope>NUCLEOTIDE SEQUENCE [LARGE SCALE GENOMIC DNA]</scope>
    <source>
        <strain evidence="2 3">DSM 106739</strain>
    </source>
</reference>
<keyword evidence="3" id="KW-1185">Reference proteome</keyword>
<dbReference type="RefSeq" id="WP_183631445.1">
    <property type="nucleotide sequence ID" value="NZ_BAABLE010000011.1"/>
</dbReference>
<accession>A0A840BDN3</accession>
<dbReference type="AlphaFoldDB" id="A0A840BDN3"/>
<evidence type="ECO:0000256" key="1">
    <source>
        <dbReference type="SAM" id="Phobius"/>
    </source>
</evidence>
<name>A0A840BDN3_9RHOO</name>
<evidence type="ECO:0008006" key="4">
    <source>
        <dbReference type="Google" id="ProtNLM"/>
    </source>
</evidence>
<dbReference type="Proteomes" id="UP000561045">
    <property type="component" value="Unassembled WGS sequence"/>
</dbReference>
<feature type="transmembrane region" description="Helical" evidence="1">
    <location>
        <begin position="34"/>
        <end position="61"/>
    </location>
</feature>
<keyword evidence="1" id="KW-0812">Transmembrane</keyword>
<gene>
    <name evidence="2" type="ORF">GGR36_000448</name>
</gene>
<protein>
    <recommendedName>
        <fullName evidence="4">Lipoprotein</fullName>
    </recommendedName>
</protein>
<evidence type="ECO:0000313" key="3">
    <source>
        <dbReference type="Proteomes" id="UP000561045"/>
    </source>
</evidence>
<organism evidence="2 3">
    <name type="scientific">Niveibacterium umoris</name>
    <dbReference type="NCBI Taxonomy" id="1193620"/>
    <lineage>
        <taxon>Bacteria</taxon>
        <taxon>Pseudomonadati</taxon>
        <taxon>Pseudomonadota</taxon>
        <taxon>Betaproteobacteria</taxon>
        <taxon>Rhodocyclales</taxon>
        <taxon>Rhodocyclaceae</taxon>
        <taxon>Niveibacterium</taxon>
    </lineage>
</organism>
<sequence>MRALTPLIFAAALSGCSTISGNYPKAPLLPNASIYLWDGMAIAFEDLLAGAAVVGVVYYVIEPQAPNWSVQTVRMSEDRYRFEMRMKRFHMGGEGEAMQLFKRQAEDMMRAQGYASYTIARYDEGMESNWIAERVASGDILLKR</sequence>
<keyword evidence="1" id="KW-0472">Membrane</keyword>
<proteinExistence type="predicted"/>
<evidence type="ECO:0000313" key="2">
    <source>
        <dbReference type="EMBL" id="MBB4011140.1"/>
    </source>
</evidence>